<sequence>MTEKDARLTDKLENLARDTAASAKRKIDAHVEAQTERLEKHVSGAKSRFDDLPGVKKDSGEED</sequence>
<evidence type="ECO:0000313" key="3">
    <source>
        <dbReference type="Proteomes" id="UP001410795"/>
    </source>
</evidence>
<evidence type="ECO:0000256" key="1">
    <source>
        <dbReference type="SAM" id="MobiDB-lite"/>
    </source>
</evidence>
<organism evidence="2 3">
    <name type="scientific">Microbacterium marinilacus</name>
    <dbReference type="NCBI Taxonomy" id="415209"/>
    <lineage>
        <taxon>Bacteria</taxon>
        <taxon>Bacillati</taxon>
        <taxon>Actinomycetota</taxon>
        <taxon>Actinomycetes</taxon>
        <taxon>Micrococcales</taxon>
        <taxon>Microbacteriaceae</taxon>
        <taxon>Microbacterium</taxon>
    </lineage>
</organism>
<dbReference type="RefSeq" id="WP_221859833.1">
    <property type="nucleotide sequence ID" value="NZ_BAAAYV010000004.1"/>
</dbReference>
<feature type="region of interest" description="Disordered" evidence="1">
    <location>
        <begin position="35"/>
        <end position="63"/>
    </location>
</feature>
<comment type="caution">
    <text evidence="2">The sequence shown here is derived from an EMBL/GenBank/DDBJ whole genome shotgun (WGS) entry which is preliminary data.</text>
</comment>
<evidence type="ECO:0000313" key="2">
    <source>
        <dbReference type="EMBL" id="GAA3650059.1"/>
    </source>
</evidence>
<dbReference type="EMBL" id="BAAAYV010000004">
    <property type="protein sequence ID" value="GAA3650059.1"/>
    <property type="molecule type" value="Genomic_DNA"/>
</dbReference>
<keyword evidence="3" id="KW-1185">Reference proteome</keyword>
<gene>
    <name evidence="2" type="ORF">GCM10022202_07260</name>
</gene>
<proteinExistence type="predicted"/>
<reference evidence="3" key="1">
    <citation type="journal article" date="2019" name="Int. J. Syst. Evol. Microbiol.">
        <title>The Global Catalogue of Microorganisms (GCM) 10K type strain sequencing project: providing services to taxonomists for standard genome sequencing and annotation.</title>
        <authorList>
            <consortium name="The Broad Institute Genomics Platform"/>
            <consortium name="The Broad Institute Genome Sequencing Center for Infectious Disease"/>
            <person name="Wu L."/>
            <person name="Ma J."/>
        </authorList>
    </citation>
    <scope>NUCLEOTIDE SEQUENCE [LARGE SCALE GENOMIC DNA]</scope>
    <source>
        <strain evidence="3">JCM 16546</strain>
    </source>
</reference>
<dbReference type="Proteomes" id="UP001410795">
    <property type="component" value="Unassembled WGS sequence"/>
</dbReference>
<accession>A0ABP7B7M4</accession>
<protein>
    <submittedName>
        <fullName evidence="2">Uncharacterized protein</fullName>
    </submittedName>
</protein>
<name>A0ABP7B7M4_9MICO</name>